<name>A0AAJ0EYS0_9PEZI</name>
<organism evidence="1 2">
    <name type="scientific">Colletotrichum godetiae</name>
    <dbReference type="NCBI Taxonomy" id="1209918"/>
    <lineage>
        <taxon>Eukaryota</taxon>
        <taxon>Fungi</taxon>
        <taxon>Dikarya</taxon>
        <taxon>Ascomycota</taxon>
        <taxon>Pezizomycotina</taxon>
        <taxon>Sordariomycetes</taxon>
        <taxon>Hypocreomycetidae</taxon>
        <taxon>Glomerellales</taxon>
        <taxon>Glomerellaceae</taxon>
        <taxon>Colletotrichum</taxon>
        <taxon>Colletotrichum acutatum species complex</taxon>
    </lineage>
</organism>
<dbReference type="EMBL" id="JAHMHR010000004">
    <property type="protein sequence ID" value="KAK1691345.1"/>
    <property type="molecule type" value="Genomic_DNA"/>
</dbReference>
<keyword evidence="2" id="KW-1185">Reference proteome</keyword>
<sequence length="163" mass="18504">MIERERALTFPNWLVRCKETYVIQGTPDKLLHPHEPLLLFPSLPQALSPQEAECKTVSRAKLCHVRQGGKVDLYTCRDQRSVLQGTRVPGDSPLRCCSPVQKKHRHTGLDARLITRTTINNPNPVADFCHPSIRGRTATSTQLPHLFRGPRLLTFRENNSNHV</sequence>
<accession>A0AAJ0EYS0</accession>
<proteinExistence type="predicted"/>
<comment type="caution">
    <text evidence="1">The sequence shown here is derived from an EMBL/GenBank/DDBJ whole genome shotgun (WGS) entry which is preliminary data.</text>
</comment>
<evidence type="ECO:0000313" key="1">
    <source>
        <dbReference type="EMBL" id="KAK1691345.1"/>
    </source>
</evidence>
<dbReference type="Proteomes" id="UP001224890">
    <property type="component" value="Unassembled WGS sequence"/>
</dbReference>
<dbReference type="AlphaFoldDB" id="A0AAJ0EYS0"/>
<evidence type="ECO:0000313" key="2">
    <source>
        <dbReference type="Proteomes" id="UP001224890"/>
    </source>
</evidence>
<reference evidence="1" key="1">
    <citation type="submission" date="2021-06" db="EMBL/GenBank/DDBJ databases">
        <title>Comparative genomics, transcriptomics and evolutionary studies reveal genomic signatures of adaptation to plant cell wall in hemibiotrophic fungi.</title>
        <authorList>
            <consortium name="DOE Joint Genome Institute"/>
            <person name="Baroncelli R."/>
            <person name="Diaz J.F."/>
            <person name="Benocci T."/>
            <person name="Peng M."/>
            <person name="Battaglia E."/>
            <person name="Haridas S."/>
            <person name="Andreopoulos W."/>
            <person name="Labutti K."/>
            <person name="Pangilinan J."/>
            <person name="Floch G.L."/>
            <person name="Makela M.R."/>
            <person name="Henrissat B."/>
            <person name="Grigoriev I.V."/>
            <person name="Crouch J.A."/>
            <person name="De Vries R.P."/>
            <person name="Sukno S.A."/>
            <person name="Thon M.R."/>
        </authorList>
    </citation>
    <scope>NUCLEOTIDE SEQUENCE</scope>
    <source>
        <strain evidence="1">CBS 193.32</strain>
    </source>
</reference>
<dbReference type="RefSeq" id="XP_060435040.1">
    <property type="nucleotide sequence ID" value="XM_060566345.1"/>
</dbReference>
<protein>
    <submittedName>
        <fullName evidence="1">Uncharacterized protein</fullName>
    </submittedName>
</protein>
<dbReference type="GeneID" id="85450871"/>
<gene>
    <name evidence="1" type="ORF">BDP55DRAFT_262445</name>
</gene>